<name>E0XUZ4_9GAMM</name>
<evidence type="ECO:0000313" key="6">
    <source>
        <dbReference type="EMBL" id="ADI18235.1"/>
    </source>
</evidence>
<dbReference type="GO" id="GO:0030170">
    <property type="term" value="F:pyridoxal phosphate binding"/>
    <property type="evidence" value="ECO:0007669"/>
    <property type="project" value="InterPro"/>
</dbReference>
<proteinExistence type="predicted"/>
<keyword evidence="2 6" id="KW-0032">Aminotransferase</keyword>
<dbReference type="AlphaFoldDB" id="E0XUZ4"/>
<evidence type="ECO:0000259" key="5">
    <source>
        <dbReference type="Pfam" id="PF00155"/>
    </source>
</evidence>
<dbReference type="InterPro" id="IPR050859">
    <property type="entry name" value="Class-I_PLP-dep_aminotransf"/>
</dbReference>
<protein>
    <submittedName>
        <fullName evidence="6">Alanine-alpha-ketoisovalerate (Or valine-pyruvate) aminotransferase</fullName>
    </submittedName>
</protein>
<dbReference type="Gene3D" id="3.40.640.10">
    <property type="entry name" value="Type I PLP-dependent aspartate aminotransferase-like (Major domain)"/>
    <property type="match status" value="1"/>
</dbReference>
<dbReference type="Pfam" id="PF00155">
    <property type="entry name" value="Aminotran_1_2"/>
    <property type="match status" value="1"/>
</dbReference>
<dbReference type="PANTHER" id="PTHR42790">
    <property type="entry name" value="AMINOTRANSFERASE"/>
    <property type="match status" value="1"/>
</dbReference>
<dbReference type="GO" id="GO:0005829">
    <property type="term" value="C:cytosol"/>
    <property type="evidence" value="ECO:0007669"/>
    <property type="project" value="TreeGrafter"/>
</dbReference>
<dbReference type="NCBIfam" id="NF006967">
    <property type="entry name" value="PRK09440.1-5"/>
    <property type="match status" value="1"/>
</dbReference>
<evidence type="ECO:0000256" key="4">
    <source>
        <dbReference type="ARBA" id="ARBA00022898"/>
    </source>
</evidence>
<dbReference type="CDD" id="cd00609">
    <property type="entry name" value="AAT_like"/>
    <property type="match status" value="1"/>
</dbReference>
<dbReference type="GO" id="GO:1901605">
    <property type="term" value="P:alpha-amino acid metabolic process"/>
    <property type="evidence" value="ECO:0007669"/>
    <property type="project" value="TreeGrafter"/>
</dbReference>
<evidence type="ECO:0000256" key="1">
    <source>
        <dbReference type="ARBA" id="ARBA00001933"/>
    </source>
</evidence>
<keyword evidence="6" id="KW-0670">Pyruvate</keyword>
<dbReference type="SUPFAM" id="SSF53383">
    <property type="entry name" value="PLP-dependent transferases"/>
    <property type="match status" value="1"/>
</dbReference>
<organism evidence="6">
    <name type="scientific">uncultured gamma proteobacterium HF0200_40H22</name>
    <dbReference type="NCBI Taxonomy" id="710985"/>
    <lineage>
        <taxon>Bacteria</taxon>
        <taxon>Pseudomonadati</taxon>
        <taxon>Pseudomonadota</taxon>
        <taxon>Gammaproteobacteria</taxon>
        <taxon>environmental samples</taxon>
    </lineage>
</organism>
<dbReference type="InterPro" id="IPR015424">
    <property type="entry name" value="PyrdxlP-dep_Trfase"/>
</dbReference>
<feature type="domain" description="Aminotransferase class I/classII large" evidence="5">
    <location>
        <begin position="70"/>
        <end position="404"/>
    </location>
</feature>
<dbReference type="PANTHER" id="PTHR42790:SF4">
    <property type="entry name" value="VALINE--PYRUVATE AMINOTRANSFERASE"/>
    <property type="match status" value="1"/>
</dbReference>
<dbReference type="EMBL" id="GU474884">
    <property type="protein sequence ID" value="ADI18235.1"/>
    <property type="molecule type" value="Genomic_DNA"/>
</dbReference>
<keyword evidence="4" id="KW-0663">Pyridoxal phosphate</keyword>
<evidence type="ECO:0000256" key="2">
    <source>
        <dbReference type="ARBA" id="ARBA00022576"/>
    </source>
</evidence>
<keyword evidence="3 6" id="KW-0808">Transferase</keyword>
<dbReference type="GO" id="GO:0009042">
    <property type="term" value="F:valine-pyruvate transaminase activity"/>
    <property type="evidence" value="ECO:0007669"/>
    <property type="project" value="TreeGrafter"/>
</dbReference>
<sequence>MQFSQFGDFLSSGSGILTLMEDLESAATSSADMRLLGGGNPARIPEVQNRFRRAMVDLLADGEQFERVTGEYDGARGHARFIDGLAALLNSRCGWDVEPKNIAITNGSQSSFYLLFHLFAGEFNQSRKRKILLPLAPEYIGYADVGMGAEFFHAYRPSIEFIGDGEFKYHVDFESLTISDEIGAIAVSRPTNPTGNVLTDEEVAHLRELAHDHGIPFILDSAYGGPFPNIVFPQASNLWDENTIACLSLSKLGLPGLRTGIIVANEQVIRAITAANAIVSLAPGSTGPALVSTMVEDGSILDLSDNVIRPYYRDKVKQAVSWVATAMGDLPCRIHTPEGAIFLWLWFEGLPITSETLYQRLKQRGVLVIAGEHFFPGMHDPWVHRHECIRVSYAQDAETVQSGIAIIGEEIARAYHEDAASTP</sequence>
<dbReference type="InterPro" id="IPR004839">
    <property type="entry name" value="Aminotransferase_I/II_large"/>
</dbReference>
<comment type="cofactor">
    <cofactor evidence="1">
        <name>pyridoxal 5'-phosphate</name>
        <dbReference type="ChEBI" id="CHEBI:597326"/>
    </cofactor>
</comment>
<evidence type="ECO:0000256" key="3">
    <source>
        <dbReference type="ARBA" id="ARBA00022679"/>
    </source>
</evidence>
<reference evidence="6" key="1">
    <citation type="journal article" date="2011" name="Environ. Microbiol.">
        <title>Time-series analyses of Monterey Bay coastal microbial picoplankton using a 'genome proxy' microarray.</title>
        <authorList>
            <person name="Rich V.I."/>
            <person name="Pham V.D."/>
            <person name="Eppley J."/>
            <person name="Shi Y."/>
            <person name="DeLong E.F."/>
        </authorList>
    </citation>
    <scope>NUCLEOTIDE SEQUENCE</scope>
</reference>
<dbReference type="NCBIfam" id="NF006964">
    <property type="entry name" value="PRK09440.1-2"/>
    <property type="match status" value="1"/>
</dbReference>
<accession>E0XUZ4</accession>
<dbReference type="InterPro" id="IPR015421">
    <property type="entry name" value="PyrdxlP-dep_Trfase_major"/>
</dbReference>